<accession>A0A7E4V5T3</accession>
<name>A0A7E4V5T3_PANRE</name>
<feature type="domain" description="CYRIA/CYRIB Rac1 binding" evidence="5">
    <location>
        <begin position="53"/>
        <end position="348"/>
    </location>
</feature>
<comment type="similarity">
    <text evidence="2">Belongs to the CYRI family.</text>
</comment>
<keyword evidence="6" id="KW-1185">Reference proteome</keyword>
<dbReference type="Pfam" id="PF07159">
    <property type="entry name" value="CYRIA-B_Rac1-bd"/>
    <property type="match status" value="1"/>
</dbReference>
<dbReference type="GO" id="GO:0031267">
    <property type="term" value="F:small GTPase binding"/>
    <property type="evidence" value="ECO:0007669"/>
    <property type="project" value="InterPro"/>
</dbReference>
<dbReference type="WBParaSite" id="Pan_g16887.t1">
    <property type="protein sequence ID" value="Pan_g16887.t1"/>
    <property type="gene ID" value="Pan_g16887"/>
</dbReference>
<organism evidence="6 7">
    <name type="scientific">Panagrellus redivivus</name>
    <name type="common">Microworm</name>
    <dbReference type="NCBI Taxonomy" id="6233"/>
    <lineage>
        <taxon>Eukaryota</taxon>
        <taxon>Metazoa</taxon>
        <taxon>Ecdysozoa</taxon>
        <taxon>Nematoda</taxon>
        <taxon>Chromadorea</taxon>
        <taxon>Rhabditida</taxon>
        <taxon>Tylenchina</taxon>
        <taxon>Panagrolaimomorpha</taxon>
        <taxon>Panagrolaimoidea</taxon>
        <taxon>Panagrolaimidae</taxon>
        <taxon>Panagrellus</taxon>
    </lineage>
</organism>
<dbReference type="AlphaFoldDB" id="A0A7E4V5T3"/>
<dbReference type="Proteomes" id="UP000492821">
    <property type="component" value="Unassembled WGS sequence"/>
</dbReference>
<evidence type="ECO:0000256" key="1">
    <source>
        <dbReference type="ARBA" id="ARBA00004635"/>
    </source>
</evidence>
<evidence type="ECO:0000256" key="4">
    <source>
        <dbReference type="ARBA" id="ARBA00023288"/>
    </source>
</evidence>
<keyword evidence="3" id="KW-0472">Membrane</keyword>
<dbReference type="PANTHER" id="PTHR12422">
    <property type="entry name" value="GH09096P"/>
    <property type="match status" value="1"/>
</dbReference>
<proteinExistence type="inferred from homology"/>
<comment type="subcellular location">
    <subcellularLocation>
        <location evidence="1">Membrane</location>
        <topology evidence="1">Lipid-anchor</topology>
    </subcellularLocation>
</comment>
<evidence type="ECO:0000256" key="2">
    <source>
        <dbReference type="ARBA" id="ARBA00005778"/>
    </source>
</evidence>
<evidence type="ECO:0000259" key="5">
    <source>
        <dbReference type="Pfam" id="PF07159"/>
    </source>
</evidence>
<dbReference type="GO" id="GO:0030833">
    <property type="term" value="P:regulation of actin filament polymerization"/>
    <property type="evidence" value="ECO:0007669"/>
    <property type="project" value="InterPro"/>
</dbReference>
<reference evidence="7" key="2">
    <citation type="submission" date="2020-10" db="UniProtKB">
        <authorList>
            <consortium name="WormBaseParasite"/>
        </authorList>
    </citation>
    <scope>IDENTIFICATION</scope>
</reference>
<dbReference type="InterPro" id="IPR009828">
    <property type="entry name" value="CYRIA/CYRIB_Rac1-bd"/>
</dbReference>
<evidence type="ECO:0000256" key="3">
    <source>
        <dbReference type="ARBA" id="ARBA00023136"/>
    </source>
</evidence>
<evidence type="ECO:0000313" key="7">
    <source>
        <dbReference type="WBParaSite" id="Pan_g16887.t1"/>
    </source>
</evidence>
<keyword evidence="4" id="KW-0449">Lipoprotein</keyword>
<dbReference type="GO" id="GO:0016020">
    <property type="term" value="C:membrane"/>
    <property type="evidence" value="ECO:0007669"/>
    <property type="project" value="UniProtKB-SubCell"/>
</dbReference>
<dbReference type="InterPro" id="IPR039789">
    <property type="entry name" value="CYRI"/>
</dbReference>
<protein>
    <submittedName>
        <fullName evidence="7">CYRIA-B_Rac1-bd domain-containing protein</fullName>
    </submittedName>
</protein>
<evidence type="ECO:0000313" key="6">
    <source>
        <dbReference type="Proteomes" id="UP000492821"/>
    </source>
</evidence>
<sequence length="352" mass="40047">MFTRFRIACFPCFSHYCDDEMPEARRSSAGCTDVVRVLLGSNNSLYEVYNSIDVFLDVENAIPSPEEKLLYDRVEAVLNEAELVLADLKSYGNGGSEEVRQAIRNPDDVEVQTHAFEALSAFYERERSYYEIGQQIKAVVPDLLWFLCKGPECPAAQIEKCQALSVQLARVIDYVHRFDCARMETPALLNDLSYYRRMLTSSQYIAAPDSDYSEETYKIHSFLSDATPYLNILVGVTSNFADEIKLTSNITDTLVTFIYICRHMLDRKANLDRITPEIQDFFTRVMVGALILYDHTDPSGAFCRSSPIDIRTLVNVVKSNENHSERLLNGIRYTTKHFNDPTTPKSVRTALS</sequence>
<reference evidence="6" key="1">
    <citation type="journal article" date="2013" name="Genetics">
        <title>The draft genome and transcriptome of Panagrellus redivivus are shaped by the harsh demands of a free-living lifestyle.</title>
        <authorList>
            <person name="Srinivasan J."/>
            <person name="Dillman A.R."/>
            <person name="Macchietto M.G."/>
            <person name="Heikkinen L."/>
            <person name="Lakso M."/>
            <person name="Fracchia K.M."/>
            <person name="Antoshechkin I."/>
            <person name="Mortazavi A."/>
            <person name="Wong G."/>
            <person name="Sternberg P.W."/>
        </authorList>
    </citation>
    <scope>NUCLEOTIDE SEQUENCE [LARGE SCALE GENOMIC DNA]</scope>
    <source>
        <strain evidence="6">MT8872</strain>
    </source>
</reference>